<proteinExistence type="predicted"/>
<gene>
    <name evidence="1" type="ORF">D7V94_13750</name>
</gene>
<evidence type="ECO:0008006" key="3">
    <source>
        <dbReference type="Google" id="ProtNLM"/>
    </source>
</evidence>
<dbReference type="EMBL" id="RAYQ01000014">
    <property type="protein sequence ID" value="RKI90485.1"/>
    <property type="molecule type" value="Genomic_DNA"/>
</dbReference>
<organism evidence="1 2">
    <name type="scientific">Parablautia intestinalis</name>
    <dbReference type="NCBI Taxonomy" id="2320100"/>
    <lineage>
        <taxon>Bacteria</taxon>
        <taxon>Bacillati</taxon>
        <taxon>Bacillota</taxon>
        <taxon>Clostridia</taxon>
        <taxon>Lachnospirales</taxon>
        <taxon>Lachnospiraceae</taxon>
        <taxon>Parablautia</taxon>
    </lineage>
</organism>
<accession>A0A3A9AVX4</accession>
<dbReference type="AlphaFoldDB" id="A0A3A9AVX4"/>
<comment type="caution">
    <text evidence="1">The sequence shown here is derived from an EMBL/GenBank/DDBJ whole genome shotgun (WGS) entry which is preliminary data.</text>
</comment>
<dbReference type="Proteomes" id="UP000280696">
    <property type="component" value="Unassembled WGS sequence"/>
</dbReference>
<protein>
    <recommendedName>
        <fullName evidence="3">Restriction endonuclease type IV Mrr domain-containing protein</fullName>
    </recommendedName>
</protein>
<evidence type="ECO:0000313" key="1">
    <source>
        <dbReference type="EMBL" id="RKI90485.1"/>
    </source>
</evidence>
<name>A0A3A9AVX4_9FIRM</name>
<keyword evidence="2" id="KW-1185">Reference proteome</keyword>
<reference evidence="1 2" key="1">
    <citation type="submission" date="2018-09" db="EMBL/GenBank/DDBJ databases">
        <title>Murine metabolic-syndrome-specific gut microbial biobank.</title>
        <authorList>
            <person name="Liu C."/>
        </authorList>
    </citation>
    <scope>NUCLEOTIDE SEQUENCE [LARGE SCALE GENOMIC DNA]</scope>
    <source>
        <strain evidence="1 2">0.1xD8-82</strain>
    </source>
</reference>
<evidence type="ECO:0000313" key="2">
    <source>
        <dbReference type="Proteomes" id="UP000280696"/>
    </source>
</evidence>
<sequence>MAEVLYYLGKPKTAAELQNIAINEYALTWKTKSDINARLVWLRQLGLVEFQDFSLLYFLTDLGREFVSNIEIVKSIKQDVSFDETLNEGEVEVSEWALAFCSNLSGERKSSIGYIVGDMKQFQTTIAEFIQLINGGKSVDQVMEYVKENYAIASSSLRSFFSTLTNMGILKRKTATIYDVTDTARLWSEKGQIVDLICIMHRQFDFMFEMLGILEERSMSNKELAAIAKVSYGFERENIDEIRRRVAIFQAAKLIRNDSIDKYTITSRGRKLLGLIKLDKPVLAEAKEECGIEEENTQDSHFFTELRLAAKDSGNFERLEKDVKVAFEKLGFEAQWLGGAGKTDVLVRAAGNSMTTYSVTIDAKSTLSGNVTDNLVNFDTLEEHRRKHKADFSAVVGGSFQNERLIKRAIEHNVVLIDIDTLETLIRNHLEVPIQVTSYKKLFECPGIANVKYLEEEREKITRYGNLLHAVMDCLVAEREDEVTGGILQERDIYRSLRMNESFSAAPNIDEISAMLQFLVSPLIGCVEKSKEGYLAVGTLDDAAQKFDFYSRMCRSLKCNSDVKRTV</sequence>